<dbReference type="EMBL" id="JBFDAA010000001">
    <property type="protein sequence ID" value="KAL1140412.1"/>
    <property type="molecule type" value="Genomic_DNA"/>
</dbReference>
<reference evidence="1 2" key="1">
    <citation type="submission" date="2024-07" db="EMBL/GenBank/DDBJ databases">
        <title>Chromosome-level genome assembly of the water stick insect Ranatra chinensis (Heteroptera: Nepidae).</title>
        <authorList>
            <person name="Liu X."/>
        </authorList>
    </citation>
    <scope>NUCLEOTIDE SEQUENCE [LARGE SCALE GENOMIC DNA]</scope>
    <source>
        <strain evidence="1">Cailab_2021Rc</strain>
        <tissue evidence="1">Muscle</tissue>
    </source>
</reference>
<keyword evidence="2" id="KW-1185">Reference proteome</keyword>
<evidence type="ECO:0000313" key="2">
    <source>
        <dbReference type="Proteomes" id="UP001558652"/>
    </source>
</evidence>
<gene>
    <name evidence="1" type="ORF">AAG570_000344</name>
</gene>
<evidence type="ECO:0000313" key="1">
    <source>
        <dbReference type="EMBL" id="KAL1140412.1"/>
    </source>
</evidence>
<name>A0ABD0Z777_9HEMI</name>
<dbReference type="Proteomes" id="UP001558652">
    <property type="component" value="Unassembled WGS sequence"/>
</dbReference>
<protein>
    <submittedName>
        <fullName evidence="1">Uncharacterized protein</fullName>
    </submittedName>
</protein>
<organism evidence="1 2">
    <name type="scientific">Ranatra chinensis</name>
    <dbReference type="NCBI Taxonomy" id="642074"/>
    <lineage>
        <taxon>Eukaryota</taxon>
        <taxon>Metazoa</taxon>
        <taxon>Ecdysozoa</taxon>
        <taxon>Arthropoda</taxon>
        <taxon>Hexapoda</taxon>
        <taxon>Insecta</taxon>
        <taxon>Pterygota</taxon>
        <taxon>Neoptera</taxon>
        <taxon>Paraneoptera</taxon>
        <taxon>Hemiptera</taxon>
        <taxon>Heteroptera</taxon>
        <taxon>Panheteroptera</taxon>
        <taxon>Nepomorpha</taxon>
        <taxon>Nepidae</taxon>
        <taxon>Ranatrinae</taxon>
        <taxon>Ranatra</taxon>
    </lineage>
</organism>
<dbReference type="AlphaFoldDB" id="A0ABD0Z777"/>
<accession>A0ABD0Z777</accession>
<sequence length="173" mass="19578">MRNGNLNFEVTDFNSLGNHVDTSVERPVSIDSEPFGHEIYKQNSFLVSKDKYHNLPLCATFAERPNPLGNMLTVTLPQIDKFPLTMDPDRGFAMQSEELDDRSNLTRGKVEQRLKNSLARPPNSMAKATKDGRGGVAIAREDIFNIAGICTVRLTYMDNRRRPFNGDEEEFLL</sequence>
<comment type="caution">
    <text evidence="1">The sequence shown here is derived from an EMBL/GenBank/DDBJ whole genome shotgun (WGS) entry which is preliminary data.</text>
</comment>
<proteinExistence type="predicted"/>